<gene>
    <name evidence="15" type="ORF">GSTENG00017870001</name>
</gene>
<feature type="region of interest" description="Disordered" evidence="13">
    <location>
        <begin position="624"/>
        <end position="695"/>
    </location>
</feature>
<evidence type="ECO:0000256" key="9">
    <source>
        <dbReference type="ARBA" id="ARBA00023212"/>
    </source>
</evidence>
<evidence type="ECO:0000256" key="10">
    <source>
        <dbReference type="ARBA" id="ARBA00023242"/>
    </source>
</evidence>
<reference evidence="15" key="2">
    <citation type="submission" date="2004-02" db="EMBL/GenBank/DDBJ databases">
        <authorList>
            <consortium name="Genoscope"/>
            <consortium name="Whitehead Institute Centre for Genome Research"/>
        </authorList>
    </citation>
    <scope>NUCLEOTIDE SEQUENCE</scope>
</reference>
<dbReference type="SUPFAM" id="SSF52540">
    <property type="entry name" value="P-loop containing nucleoside triphosphate hydrolases"/>
    <property type="match status" value="1"/>
</dbReference>
<evidence type="ECO:0000256" key="11">
    <source>
        <dbReference type="PROSITE-ProRule" id="PRU00283"/>
    </source>
</evidence>
<evidence type="ECO:0000256" key="8">
    <source>
        <dbReference type="ARBA" id="ARBA00023175"/>
    </source>
</evidence>
<keyword evidence="3" id="KW-0963">Cytoplasm</keyword>
<dbReference type="InterPro" id="IPR036961">
    <property type="entry name" value="Kinesin_motor_dom_sf"/>
</dbReference>
<keyword evidence="5 11" id="KW-0547">Nucleotide-binding</keyword>
<dbReference type="GO" id="GO:0005634">
    <property type="term" value="C:nucleus"/>
    <property type="evidence" value="ECO:0007669"/>
    <property type="project" value="UniProtKB-SubCell"/>
</dbReference>
<evidence type="ECO:0000256" key="5">
    <source>
        <dbReference type="ARBA" id="ARBA00022741"/>
    </source>
</evidence>
<keyword evidence="4 12" id="KW-0493">Microtubule</keyword>
<dbReference type="InterPro" id="IPR019821">
    <property type="entry name" value="Kinesin_motor_CS"/>
</dbReference>
<dbReference type="InterPro" id="IPR027417">
    <property type="entry name" value="P-loop_NTPase"/>
</dbReference>
<evidence type="ECO:0000256" key="12">
    <source>
        <dbReference type="RuleBase" id="RU000394"/>
    </source>
</evidence>
<protein>
    <recommendedName>
        <fullName evidence="12">Kinesin-like protein</fullName>
    </recommendedName>
</protein>
<feature type="region of interest" description="Disordered" evidence="13">
    <location>
        <begin position="715"/>
        <end position="736"/>
    </location>
</feature>
<keyword evidence="8 11" id="KW-0505">Motor protein</keyword>
<dbReference type="GO" id="GO:0000278">
    <property type="term" value="P:mitotic cell cycle"/>
    <property type="evidence" value="ECO:0007669"/>
    <property type="project" value="UniProtKB-ARBA"/>
</dbReference>
<dbReference type="PANTHER" id="PTHR47968">
    <property type="entry name" value="CENTROMERE PROTEIN E"/>
    <property type="match status" value="1"/>
</dbReference>
<dbReference type="Pfam" id="PF00225">
    <property type="entry name" value="Kinesin"/>
    <property type="match status" value="1"/>
</dbReference>
<dbReference type="PANTHER" id="PTHR47968:SF73">
    <property type="entry name" value="KINESIN-LIKE PROTEIN"/>
    <property type="match status" value="1"/>
</dbReference>
<evidence type="ECO:0000256" key="1">
    <source>
        <dbReference type="ARBA" id="ARBA00004123"/>
    </source>
</evidence>
<evidence type="ECO:0000256" key="2">
    <source>
        <dbReference type="ARBA" id="ARBA00004245"/>
    </source>
</evidence>
<dbReference type="GO" id="GO:0007018">
    <property type="term" value="P:microtubule-based movement"/>
    <property type="evidence" value="ECO:0007669"/>
    <property type="project" value="InterPro"/>
</dbReference>
<dbReference type="PRINTS" id="PR00380">
    <property type="entry name" value="KINESINHEAVY"/>
</dbReference>
<reference evidence="15" key="1">
    <citation type="journal article" date="2004" name="Nature">
        <title>Genome duplication in the teleost fish Tetraodon nigroviridis reveals the early vertebrate proto-karyotype.</title>
        <authorList>
            <person name="Jaillon O."/>
            <person name="Aury J.-M."/>
            <person name="Brunet F."/>
            <person name="Petit J.-L."/>
            <person name="Stange-Thomann N."/>
            <person name="Mauceli E."/>
            <person name="Bouneau L."/>
            <person name="Fischer C."/>
            <person name="Ozouf-Costaz C."/>
            <person name="Bernot A."/>
            <person name="Nicaud S."/>
            <person name="Jaffe D."/>
            <person name="Fisher S."/>
            <person name="Lutfalla G."/>
            <person name="Dossat C."/>
            <person name="Segurens B."/>
            <person name="Dasilva C."/>
            <person name="Salanoubat M."/>
            <person name="Levy M."/>
            <person name="Boudet N."/>
            <person name="Castellano S."/>
            <person name="Anthouard V."/>
            <person name="Jubin C."/>
            <person name="Castelli V."/>
            <person name="Katinka M."/>
            <person name="Vacherie B."/>
            <person name="Biemont C."/>
            <person name="Skalli Z."/>
            <person name="Cattolico L."/>
            <person name="Poulain J."/>
            <person name="De Berardinis V."/>
            <person name="Cruaud C."/>
            <person name="Duprat S."/>
            <person name="Brottier P."/>
            <person name="Coutanceau J.-P."/>
            <person name="Gouzy J."/>
            <person name="Parra G."/>
            <person name="Lardier G."/>
            <person name="Chapple C."/>
            <person name="McKernan K.J."/>
            <person name="McEwan P."/>
            <person name="Bosak S."/>
            <person name="Kellis M."/>
            <person name="Volff J.-N."/>
            <person name="Guigo R."/>
            <person name="Zody M.C."/>
            <person name="Mesirov J."/>
            <person name="Lindblad-Toh K."/>
            <person name="Birren B."/>
            <person name="Nusbaum C."/>
            <person name="Kahn D."/>
            <person name="Robinson-Rechavi M."/>
            <person name="Laudet V."/>
            <person name="Schachter V."/>
            <person name="Quetier F."/>
            <person name="Saurin W."/>
            <person name="Scarpelli C."/>
            <person name="Wincker P."/>
            <person name="Lander E.S."/>
            <person name="Weissenbach J."/>
            <person name="Roest Crollius H."/>
        </authorList>
    </citation>
    <scope>NUCLEOTIDE SEQUENCE [LARGE SCALE GENOMIC DNA]</scope>
</reference>
<evidence type="ECO:0000256" key="13">
    <source>
        <dbReference type="SAM" id="MobiDB-lite"/>
    </source>
</evidence>
<keyword evidence="6 11" id="KW-0067">ATP-binding</keyword>
<dbReference type="GO" id="GO:0003777">
    <property type="term" value="F:microtubule motor activity"/>
    <property type="evidence" value="ECO:0007669"/>
    <property type="project" value="InterPro"/>
</dbReference>
<dbReference type="FunFam" id="3.40.850.10:FF:000027">
    <property type="entry name" value="Kinesin-like protein"/>
    <property type="match status" value="1"/>
</dbReference>
<dbReference type="PROSITE" id="PS00411">
    <property type="entry name" value="KINESIN_MOTOR_1"/>
    <property type="match status" value="1"/>
</dbReference>
<dbReference type="CDD" id="cd01370">
    <property type="entry name" value="KISc_KIP3_like"/>
    <property type="match status" value="1"/>
</dbReference>
<dbReference type="GO" id="GO:0008017">
    <property type="term" value="F:microtubule binding"/>
    <property type="evidence" value="ECO:0007669"/>
    <property type="project" value="InterPro"/>
</dbReference>
<dbReference type="GO" id="GO:0005524">
    <property type="term" value="F:ATP binding"/>
    <property type="evidence" value="ECO:0007669"/>
    <property type="project" value="UniProtKB-UniRule"/>
</dbReference>
<comment type="subcellular location">
    <subcellularLocation>
        <location evidence="2">Cytoplasm</location>
        <location evidence="2">Cytoskeleton</location>
    </subcellularLocation>
    <subcellularLocation>
        <location evidence="1">Nucleus</location>
    </subcellularLocation>
</comment>
<comment type="caution">
    <text evidence="15">The sequence shown here is derived from an EMBL/GenBank/DDBJ whole genome shotgun (WGS) entry which is preliminary data.</text>
</comment>
<dbReference type="AlphaFoldDB" id="Q4SI30"/>
<evidence type="ECO:0000256" key="3">
    <source>
        <dbReference type="ARBA" id="ARBA00022490"/>
    </source>
</evidence>
<feature type="compositionally biased region" description="Pro residues" evidence="13">
    <location>
        <begin position="675"/>
        <end position="685"/>
    </location>
</feature>
<feature type="domain" description="Kinesin motor" evidence="14">
    <location>
        <begin position="8"/>
        <end position="352"/>
    </location>
</feature>
<evidence type="ECO:0000256" key="7">
    <source>
        <dbReference type="ARBA" id="ARBA00023054"/>
    </source>
</evidence>
<accession>Q4SI30</accession>
<keyword evidence="9" id="KW-0206">Cytoskeleton</keyword>
<dbReference type="EMBL" id="CAAE01014581">
    <property type="protein sequence ID" value="CAF99702.1"/>
    <property type="molecule type" value="Genomic_DNA"/>
</dbReference>
<dbReference type="SMART" id="SM00129">
    <property type="entry name" value="KISc"/>
    <property type="match status" value="1"/>
</dbReference>
<dbReference type="GO" id="GO:0005819">
    <property type="term" value="C:spindle"/>
    <property type="evidence" value="ECO:0007669"/>
    <property type="project" value="UniProtKB-ARBA"/>
</dbReference>
<feature type="binding site" evidence="11">
    <location>
        <begin position="110"/>
        <end position="117"/>
    </location>
    <ligand>
        <name>ATP</name>
        <dbReference type="ChEBI" id="CHEBI:30616"/>
    </ligand>
</feature>
<keyword evidence="7" id="KW-0175">Coiled coil</keyword>
<evidence type="ECO:0000256" key="4">
    <source>
        <dbReference type="ARBA" id="ARBA00022701"/>
    </source>
</evidence>
<dbReference type="Gene3D" id="3.40.850.10">
    <property type="entry name" value="Kinesin motor domain"/>
    <property type="match status" value="1"/>
</dbReference>
<name>Q4SI30_TETNG</name>
<evidence type="ECO:0000256" key="6">
    <source>
        <dbReference type="ARBA" id="ARBA00022840"/>
    </source>
</evidence>
<evidence type="ECO:0000259" key="14">
    <source>
        <dbReference type="PROSITE" id="PS50067"/>
    </source>
</evidence>
<dbReference type="PROSITE" id="PS50067">
    <property type="entry name" value="KINESIN_MOTOR_2"/>
    <property type="match status" value="1"/>
</dbReference>
<dbReference type="GO" id="GO:0005874">
    <property type="term" value="C:microtubule"/>
    <property type="evidence" value="ECO:0007669"/>
    <property type="project" value="UniProtKB-KW"/>
</dbReference>
<dbReference type="InterPro" id="IPR027640">
    <property type="entry name" value="Kinesin-like_fam"/>
</dbReference>
<dbReference type="KEGG" id="tng:GSTEN00017870G001"/>
<proteinExistence type="inferred from homology"/>
<feature type="compositionally biased region" description="Low complexity" evidence="13">
    <location>
        <begin position="646"/>
        <end position="660"/>
    </location>
</feature>
<dbReference type="OrthoDB" id="3176171at2759"/>
<sequence>MANDVCSHVKVVVRVRPENESEKRENYQNVVQVVDNHMLIFDPKQEDVSCFGSQRVRNRNITKKANKDLKFVFDHVFNENSTQVDIFENTTKAVLDGLMNGFNCTVFAYGATGAGKTHTMLGSPDDPGVMYRTMKELFKRMDDAKDEKEFAVAFSYLEVYNEQIRDLLANVGPLAVREDSSKGVVVQGLTLHQPKSAEHILEALDSGNRNRTQHPTDMNATSSRSHAVFQIFLRQQDKTASLNHNVCVAKMSLIDLAGSERASATNAKGARLREGANINRSLLALGNVINALADPKSKKAHIPYRDSKLTRLLKDSLGGNCRTVMIANVSPSSKSYDDTHNTLKYANRAKEIKSTLKSNVVSLDSHIGQYAIICEKQRQEILQLKQKIKAYEEKNVVLGASQMSSQNEAEVKRVSEALQQVFSSRAQIRREQLDLERQLKENELRQHYCEKDNLYVQHFCAKEKTEKATCKYERKIASLRTQQQHVCKRLKEAETRLLDSDGWLHRVENDLKLLQTNDHTSEVLQKGLHCHRLGLQVHDLEQHIKLMFKLTTLQDQENKRMQKCREAHKENIIVQYWCLAKRKCLHCLRGHRVPQRGINLIGPGTKTAMQNRSPLKCKNIKDVDRKRNPTNVKLGPLPKTPVRRNLSVSLPPKSPPSISKAQGFREGLLPLQRTPEPPQDNPPAGPSGLADPNMTFDLPDEEQTVCNDTMVISIGSPDPSQGTGPHAGRAQEGTQAPFKRPLAPCSQEVRRANPTYMDMTSAAQGKRKFKRSIEEEPTQEFSAPKRIKNDTWETRRPLRVQRFTGSEENKPKRVVRSVSEGNLSLLKPPKSKSIFYKTSQQLKRVAKRM</sequence>
<keyword evidence="10" id="KW-0539">Nucleus</keyword>
<organism evidence="15">
    <name type="scientific">Tetraodon nigroviridis</name>
    <name type="common">Spotted green pufferfish</name>
    <name type="synonym">Chelonodon nigroviridis</name>
    <dbReference type="NCBI Taxonomy" id="99883"/>
    <lineage>
        <taxon>Eukaryota</taxon>
        <taxon>Metazoa</taxon>
        <taxon>Chordata</taxon>
        <taxon>Craniata</taxon>
        <taxon>Vertebrata</taxon>
        <taxon>Euteleostomi</taxon>
        <taxon>Actinopterygii</taxon>
        <taxon>Neopterygii</taxon>
        <taxon>Teleostei</taxon>
        <taxon>Neoteleostei</taxon>
        <taxon>Acanthomorphata</taxon>
        <taxon>Eupercaria</taxon>
        <taxon>Tetraodontiformes</taxon>
        <taxon>Tetradontoidea</taxon>
        <taxon>Tetraodontidae</taxon>
        <taxon>Tetraodon</taxon>
    </lineage>
</organism>
<evidence type="ECO:0000313" key="15">
    <source>
        <dbReference type="EMBL" id="CAF99702.1"/>
    </source>
</evidence>
<dbReference type="InterPro" id="IPR001752">
    <property type="entry name" value="Kinesin_motor_dom"/>
</dbReference>
<comment type="similarity">
    <text evidence="11 12">Belongs to the TRAFAC class myosin-kinesin ATPase superfamily. Kinesin family.</text>
</comment>